<dbReference type="Proteomes" id="UP000177515">
    <property type="component" value="Chromosome 1"/>
</dbReference>
<keyword evidence="3" id="KW-1185">Reference proteome</keyword>
<dbReference type="InterPro" id="IPR037053">
    <property type="entry name" value="Phage_tail_collar_dom_sf"/>
</dbReference>
<feature type="domain" description="Phage tail collar" evidence="1">
    <location>
        <begin position="81"/>
        <end position="138"/>
    </location>
</feature>
<name>A0ABM6F5J1_9BURK</name>
<reference evidence="2 3" key="1">
    <citation type="submission" date="2016-10" db="EMBL/GenBank/DDBJ databases">
        <title>Complete genome sequences of three Cupriavidus strains isolated from various Malaysian environments.</title>
        <authorList>
            <person name="Abdullah A.A.-A."/>
            <person name="Shafie N.A.H."/>
            <person name="Lau N.S."/>
        </authorList>
    </citation>
    <scope>NUCLEOTIDE SEQUENCE [LARGE SCALE GENOMIC DNA]</scope>
    <source>
        <strain evidence="2 3">USMAA1020</strain>
    </source>
</reference>
<dbReference type="SUPFAM" id="SSF88874">
    <property type="entry name" value="Receptor-binding domain of short tail fibre protein gp12"/>
    <property type="match status" value="1"/>
</dbReference>
<protein>
    <recommendedName>
        <fullName evidence="1">Phage tail collar domain-containing protein</fullName>
    </recommendedName>
</protein>
<organism evidence="2 3">
    <name type="scientific">Cupriavidus malaysiensis</name>
    <dbReference type="NCBI Taxonomy" id="367825"/>
    <lineage>
        <taxon>Bacteria</taxon>
        <taxon>Pseudomonadati</taxon>
        <taxon>Pseudomonadota</taxon>
        <taxon>Betaproteobacteria</taxon>
        <taxon>Burkholderiales</taxon>
        <taxon>Burkholderiaceae</taxon>
        <taxon>Cupriavidus</taxon>
    </lineage>
</organism>
<evidence type="ECO:0000259" key="1">
    <source>
        <dbReference type="Pfam" id="PF07484"/>
    </source>
</evidence>
<dbReference type="InterPro" id="IPR011083">
    <property type="entry name" value="Phage_tail_collar_dom"/>
</dbReference>
<proteinExistence type="predicted"/>
<evidence type="ECO:0000313" key="2">
    <source>
        <dbReference type="EMBL" id="AOZ06760.1"/>
    </source>
</evidence>
<dbReference type="RefSeq" id="WP_071069916.1">
    <property type="nucleotide sequence ID" value="NZ_CP017754.1"/>
</dbReference>
<evidence type="ECO:0000313" key="3">
    <source>
        <dbReference type="Proteomes" id="UP000177515"/>
    </source>
</evidence>
<accession>A0ABM6F5J1</accession>
<dbReference type="Pfam" id="PF07484">
    <property type="entry name" value="Collar"/>
    <property type="match status" value="1"/>
</dbReference>
<sequence>MSQHDMVIDNQAGAAFRADLNSALGAIATNQAGSGEPNPSYPFQFWADIGAGVLKMRNSANNAWIKLGLLGATNFGLIQPGAIVFHAKNVVPAGFLKCNGGVVPRNIYADLFAEIGTTFGVGDGSTTFNLPELRGEFIRGWDDSRGIDVSRGFGSAQAQGERTHYHAIQYNIYGLGGGGSNITIVNSSTDSATTTGGETRPRNVALLACIKY</sequence>
<dbReference type="EMBL" id="CP017754">
    <property type="protein sequence ID" value="AOZ06760.1"/>
    <property type="molecule type" value="Genomic_DNA"/>
</dbReference>
<gene>
    <name evidence="2" type="ORF">BKK80_13735</name>
</gene>
<dbReference type="Gene3D" id="3.90.1340.10">
    <property type="entry name" value="Phage tail collar domain"/>
    <property type="match status" value="1"/>
</dbReference>